<gene>
    <name evidence="1" type="ORF">BofuT4_uP003070.1</name>
</gene>
<dbReference type="InParanoid" id="G2Y3A8"/>
<evidence type="ECO:0000313" key="1">
    <source>
        <dbReference type="EMBL" id="CCD47148.1"/>
    </source>
</evidence>
<protein>
    <submittedName>
        <fullName evidence="1">Uncharacterized protein</fullName>
    </submittedName>
</protein>
<dbReference type="HOGENOM" id="CLU_2922360_0_0_1"/>
<reference evidence="2" key="1">
    <citation type="journal article" date="2011" name="PLoS Genet.">
        <title>Genomic analysis of the necrotrophic fungal pathogens Sclerotinia sclerotiorum and Botrytis cinerea.</title>
        <authorList>
            <person name="Amselem J."/>
            <person name="Cuomo C.A."/>
            <person name="van Kan J.A."/>
            <person name="Viaud M."/>
            <person name="Benito E.P."/>
            <person name="Couloux A."/>
            <person name="Coutinho P.M."/>
            <person name="de Vries R.P."/>
            <person name="Dyer P.S."/>
            <person name="Fillinger S."/>
            <person name="Fournier E."/>
            <person name="Gout L."/>
            <person name="Hahn M."/>
            <person name="Kohn L."/>
            <person name="Lapalu N."/>
            <person name="Plummer K.M."/>
            <person name="Pradier J.M."/>
            <person name="Quevillon E."/>
            <person name="Sharon A."/>
            <person name="Simon A."/>
            <person name="ten Have A."/>
            <person name="Tudzynski B."/>
            <person name="Tudzynski P."/>
            <person name="Wincker P."/>
            <person name="Andrew M."/>
            <person name="Anthouard V."/>
            <person name="Beever R.E."/>
            <person name="Beffa R."/>
            <person name="Benoit I."/>
            <person name="Bouzid O."/>
            <person name="Brault B."/>
            <person name="Chen Z."/>
            <person name="Choquer M."/>
            <person name="Collemare J."/>
            <person name="Cotton P."/>
            <person name="Danchin E.G."/>
            <person name="Da Silva C."/>
            <person name="Gautier A."/>
            <person name="Giraud C."/>
            <person name="Giraud T."/>
            <person name="Gonzalez C."/>
            <person name="Grossetete S."/>
            <person name="Guldener U."/>
            <person name="Henrissat B."/>
            <person name="Howlett B.J."/>
            <person name="Kodira C."/>
            <person name="Kretschmer M."/>
            <person name="Lappartient A."/>
            <person name="Leroch M."/>
            <person name="Levis C."/>
            <person name="Mauceli E."/>
            <person name="Neuveglise C."/>
            <person name="Oeser B."/>
            <person name="Pearson M."/>
            <person name="Poulain J."/>
            <person name="Poussereau N."/>
            <person name="Quesneville H."/>
            <person name="Rascle C."/>
            <person name="Schumacher J."/>
            <person name="Segurens B."/>
            <person name="Sexton A."/>
            <person name="Silva E."/>
            <person name="Sirven C."/>
            <person name="Soanes D.M."/>
            <person name="Talbot N.J."/>
            <person name="Templeton M."/>
            <person name="Yandava C."/>
            <person name="Yarden O."/>
            <person name="Zeng Q."/>
            <person name="Rollins J.A."/>
            <person name="Lebrun M.H."/>
            <person name="Dickman M."/>
        </authorList>
    </citation>
    <scope>NUCLEOTIDE SEQUENCE [LARGE SCALE GENOMIC DNA]</scope>
    <source>
        <strain evidence="2">T4</strain>
    </source>
</reference>
<organism evidence="1 2">
    <name type="scientific">Botryotinia fuckeliana (strain T4)</name>
    <name type="common">Noble rot fungus</name>
    <name type="synonym">Botrytis cinerea</name>
    <dbReference type="NCBI Taxonomy" id="999810"/>
    <lineage>
        <taxon>Eukaryota</taxon>
        <taxon>Fungi</taxon>
        <taxon>Dikarya</taxon>
        <taxon>Ascomycota</taxon>
        <taxon>Pezizomycotina</taxon>
        <taxon>Leotiomycetes</taxon>
        <taxon>Helotiales</taxon>
        <taxon>Sclerotiniaceae</taxon>
        <taxon>Botrytis</taxon>
    </lineage>
</organism>
<evidence type="ECO:0000313" key="2">
    <source>
        <dbReference type="Proteomes" id="UP000008177"/>
    </source>
</evidence>
<sequence>MAQEQVLRTYYAYIYLGLVFSSKACKPYSEPIPDRALYLLGNVDNEHFLGLTGCQWCSNDM</sequence>
<proteinExistence type="predicted"/>
<dbReference type="EMBL" id="FQ790286">
    <property type="protein sequence ID" value="CCD47148.1"/>
    <property type="molecule type" value="Genomic_DNA"/>
</dbReference>
<dbReference type="AlphaFoldDB" id="G2Y3A8"/>
<name>G2Y3A8_BOTF4</name>
<dbReference type="Proteomes" id="UP000008177">
    <property type="component" value="Unplaced contigs"/>
</dbReference>
<accession>G2Y3A8</accession>